<dbReference type="HOGENOM" id="CLU_001265_47_0_7"/>
<evidence type="ECO:0000256" key="1">
    <source>
        <dbReference type="ARBA" id="ARBA00004651"/>
    </source>
</evidence>
<dbReference type="PANTHER" id="PTHR42718">
    <property type="entry name" value="MAJOR FACILITATOR SUPERFAMILY MULTIDRUG TRANSPORTER MFSC"/>
    <property type="match status" value="1"/>
</dbReference>
<evidence type="ECO:0000256" key="6">
    <source>
        <dbReference type="ARBA" id="ARBA00022989"/>
    </source>
</evidence>
<organism evidence="10 11">
    <name type="scientific">Desulforapulum autotrophicum (strain ATCC 43914 / DSM 3382 / VKM B-1955 / HRM2)</name>
    <name type="common">Desulfobacterium autotrophicum</name>
    <dbReference type="NCBI Taxonomy" id="177437"/>
    <lineage>
        <taxon>Bacteria</taxon>
        <taxon>Pseudomonadati</taxon>
        <taxon>Thermodesulfobacteriota</taxon>
        <taxon>Desulfobacteria</taxon>
        <taxon>Desulfobacterales</taxon>
        <taxon>Desulfobacteraceae</taxon>
        <taxon>Desulforapulum</taxon>
    </lineage>
</organism>
<dbReference type="Gene3D" id="1.20.1720.10">
    <property type="entry name" value="Multidrug resistance protein D"/>
    <property type="match status" value="1"/>
</dbReference>
<keyword evidence="4" id="KW-1003">Cell membrane</keyword>
<dbReference type="eggNOG" id="COG2814">
    <property type="taxonomic scope" value="Bacteria"/>
</dbReference>
<feature type="transmembrane region" description="Helical" evidence="8">
    <location>
        <begin position="159"/>
        <end position="178"/>
    </location>
</feature>
<dbReference type="STRING" id="177437.HRM2_08540"/>
<dbReference type="SUPFAM" id="SSF103473">
    <property type="entry name" value="MFS general substrate transporter"/>
    <property type="match status" value="1"/>
</dbReference>
<name>C0QK96_DESAH</name>
<evidence type="ECO:0000256" key="7">
    <source>
        <dbReference type="ARBA" id="ARBA00023136"/>
    </source>
</evidence>
<feature type="transmembrane region" description="Helical" evidence="8">
    <location>
        <begin position="360"/>
        <end position="381"/>
    </location>
</feature>
<evidence type="ECO:0000313" key="11">
    <source>
        <dbReference type="Proteomes" id="UP000000442"/>
    </source>
</evidence>
<sequence>MLSKNKLLLLLSLLAAFPPLSTDMYLAAIPLLQKAWNQPLAMLNLTLVCFFISYCVFLLFYGPLSDRFGRRPLLLVGIAIFIMGSLLCAISDQVFVLIISRVIQGAGAASASALSMAITKDVYKSHERGRILAYIGVIMALAPMLAPVFGGWVLTRFSWRWIFVIQSIVGLIAWIGVFRMSETLKVPSAMGVFQTAGIYLRLLRNRRYLGFSLMMSLVVLPHFAFIGGSADIYITRFGLSEQVFSYFFALNAASIMAGAFLCTRLLHRIGSRRILTLGFAGIMLGGLGMVAHLFPGPWGLALPMALLSFSFGLSRPPSNNLVLEQVDQYAGAASSLLIFIYFMLGAFAMWLISLEWSDKVHTIGVLGTVVGGFILGIWLFLPGAAAGKPTSGGASR</sequence>
<dbReference type="GO" id="GO:0042910">
    <property type="term" value="F:xenobiotic transmembrane transporter activity"/>
    <property type="evidence" value="ECO:0007669"/>
    <property type="project" value="InterPro"/>
</dbReference>
<protein>
    <submittedName>
        <fullName evidence="10">Transporter Bcr/CflA subfamily</fullName>
    </submittedName>
</protein>
<dbReference type="InterPro" id="IPR004812">
    <property type="entry name" value="Efflux_drug-R_Bcr/CmlA"/>
</dbReference>
<feature type="transmembrane region" description="Helical" evidence="8">
    <location>
        <begin position="274"/>
        <end position="294"/>
    </location>
</feature>
<dbReference type="RefSeq" id="WP_012663207.1">
    <property type="nucleotide sequence ID" value="NC_012108.1"/>
</dbReference>
<dbReference type="GO" id="GO:1990961">
    <property type="term" value="P:xenobiotic detoxification by transmembrane export across the plasma membrane"/>
    <property type="evidence" value="ECO:0007669"/>
    <property type="project" value="InterPro"/>
</dbReference>
<evidence type="ECO:0000256" key="3">
    <source>
        <dbReference type="ARBA" id="ARBA00022448"/>
    </source>
</evidence>
<reference evidence="10 11" key="1">
    <citation type="journal article" date="2009" name="Environ. Microbiol.">
        <title>Genome sequence of Desulfobacterium autotrophicum HRM2, a marine sulfate reducer oxidizing organic carbon completely to carbon dioxide.</title>
        <authorList>
            <person name="Strittmatter A.W."/>
            <person name="Liesegang H."/>
            <person name="Rabus R."/>
            <person name="Decker I."/>
            <person name="Amann J."/>
            <person name="Andres S."/>
            <person name="Henne A."/>
            <person name="Fricke W.F."/>
            <person name="Martinez-Arias R."/>
            <person name="Bartels D."/>
            <person name="Goesmann A."/>
            <person name="Krause L."/>
            <person name="Puehler A."/>
            <person name="Klenk H.P."/>
            <person name="Richter M."/>
            <person name="Schuler M."/>
            <person name="Gloeckner F.O."/>
            <person name="Meyerdierks A."/>
            <person name="Gottschalk G."/>
            <person name="Amann R."/>
        </authorList>
    </citation>
    <scope>NUCLEOTIDE SEQUENCE [LARGE SCALE GENOMIC DNA]</scope>
    <source>
        <strain evidence="11">ATCC 43914 / DSM 3382 / HRM2</strain>
    </source>
</reference>
<feature type="transmembrane region" description="Helical" evidence="8">
    <location>
        <begin position="329"/>
        <end position="354"/>
    </location>
</feature>
<keyword evidence="5 8" id="KW-0812">Transmembrane</keyword>
<feature type="transmembrane region" description="Helical" evidence="8">
    <location>
        <begin position="243"/>
        <end position="262"/>
    </location>
</feature>
<evidence type="ECO:0000313" key="10">
    <source>
        <dbReference type="EMBL" id="ACN13967.1"/>
    </source>
</evidence>
<gene>
    <name evidence="10" type="ordered locus">HRM2_08540</name>
</gene>
<keyword evidence="7 8" id="KW-0472">Membrane</keyword>
<dbReference type="InterPro" id="IPR020846">
    <property type="entry name" value="MFS_dom"/>
</dbReference>
<dbReference type="InterPro" id="IPR011701">
    <property type="entry name" value="MFS"/>
</dbReference>
<dbReference type="PROSITE" id="PS50850">
    <property type="entry name" value="MFS"/>
    <property type="match status" value="1"/>
</dbReference>
<proteinExistence type="inferred from homology"/>
<comment type="subcellular location">
    <subcellularLocation>
        <location evidence="1">Cell membrane</location>
        <topology evidence="1">Multi-pass membrane protein</topology>
    </subcellularLocation>
</comment>
<feature type="transmembrane region" description="Helical" evidence="8">
    <location>
        <begin position="41"/>
        <end position="61"/>
    </location>
</feature>
<dbReference type="Proteomes" id="UP000000442">
    <property type="component" value="Chromosome"/>
</dbReference>
<feature type="domain" description="Major facilitator superfamily (MFS) profile" evidence="9">
    <location>
        <begin position="7"/>
        <end position="385"/>
    </location>
</feature>
<dbReference type="CDD" id="cd17320">
    <property type="entry name" value="MFS_MdfA_MDR_like"/>
    <property type="match status" value="1"/>
</dbReference>
<feature type="transmembrane region" description="Helical" evidence="8">
    <location>
        <begin position="208"/>
        <end position="228"/>
    </location>
</feature>
<dbReference type="EMBL" id="CP001087">
    <property type="protein sequence ID" value="ACN13967.1"/>
    <property type="molecule type" value="Genomic_DNA"/>
</dbReference>
<feature type="transmembrane region" description="Helical" evidence="8">
    <location>
        <begin position="73"/>
        <end position="92"/>
    </location>
</feature>
<dbReference type="PANTHER" id="PTHR42718:SF46">
    <property type="entry name" value="BLR6921 PROTEIN"/>
    <property type="match status" value="1"/>
</dbReference>
<dbReference type="NCBIfam" id="TIGR00710">
    <property type="entry name" value="efflux_Bcr_CflA"/>
    <property type="match status" value="1"/>
</dbReference>
<keyword evidence="11" id="KW-1185">Reference proteome</keyword>
<dbReference type="GO" id="GO:0005886">
    <property type="term" value="C:plasma membrane"/>
    <property type="evidence" value="ECO:0007669"/>
    <property type="project" value="UniProtKB-SubCell"/>
</dbReference>
<dbReference type="OrthoDB" id="9814303at2"/>
<evidence type="ECO:0000256" key="4">
    <source>
        <dbReference type="ARBA" id="ARBA00022475"/>
    </source>
</evidence>
<accession>C0QK96</accession>
<dbReference type="KEGG" id="dat:HRM2_08540"/>
<evidence type="ECO:0000259" key="9">
    <source>
        <dbReference type="PROSITE" id="PS50850"/>
    </source>
</evidence>
<evidence type="ECO:0000256" key="2">
    <source>
        <dbReference type="ARBA" id="ARBA00006236"/>
    </source>
</evidence>
<comment type="similarity">
    <text evidence="2">Belongs to the major facilitator superfamily. Bcr/CmlA family.</text>
</comment>
<keyword evidence="3" id="KW-0813">Transport</keyword>
<dbReference type="InterPro" id="IPR036259">
    <property type="entry name" value="MFS_trans_sf"/>
</dbReference>
<feature type="transmembrane region" description="Helical" evidence="8">
    <location>
        <begin position="131"/>
        <end position="153"/>
    </location>
</feature>
<evidence type="ECO:0000256" key="8">
    <source>
        <dbReference type="SAM" id="Phobius"/>
    </source>
</evidence>
<keyword evidence="6 8" id="KW-1133">Transmembrane helix</keyword>
<evidence type="ECO:0000256" key="5">
    <source>
        <dbReference type="ARBA" id="ARBA00022692"/>
    </source>
</evidence>
<feature type="transmembrane region" description="Helical" evidence="8">
    <location>
        <begin position="98"/>
        <end position="119"/>
    </location>
</feature>
<dbReference type="AlphaFoldDB" id="C0QK96"/>
<dbReference type="Pfam" id="PF07690">
    <property type="entry name" value="MFS_1"/>
    <property type="match status" value="1"/>
</dbReference>